<dbReference type="eggNOG" id="ENOG502RNT6">
    <property type="taxonomic scope" value="Eukaryota"/>
</dbReference>
<dbReference type="RefSeq" id="XP_007831715.1">
    <property type="nucleotide sequence ID" value="XM_007833524.1"/>
</dbReference>
<name>W3XC95_PESFW</name>
<feature type="domain" description="J" evidence="1">
    <location>
        <begin position="48"/>
        <end position="118"/>
    </location>
</feature>
<dbReference type="Gene3D" id="1.10.287.110">
    <property type="entry name" value="DnaJ domain"/>
    <property type="match status" value="1"/>
</dbReference>
<reference evidence="3" key="1">
    <citation type="journal article" date="2015" name="BMC Genomics">
        <title>Genomic and transcriptomic analysis of the endophytic fungus Pestalotiopsis fici reveals its lifestyle and high potential for synthesis of natural products.</title>
        <authorList>
            <person name="Wang X."/>
            <person name="Zhang X."/>
            <person name="Liu L."/>
            <person name="Xiang M."/>
            <person name="Wang W."/>
            <person name="Sun X."/>
            <person name="Che Y."/>
            <person name="Guo L."/>
            <person name="Liu G."/>
            <person name="Guo L."/>
            <person name="Wang C."/>
            <person name="Yin W.B."/>
            <person name="Stadler M."/>
            <person name="Zhang X."/>
            <person name="Liu X."/>
        </authorList>
    </citation>
    <scope>NUCLEOTIDE SEQUENCE [LARGE SCALE GENOMIC DNA]</scope>
    <source>
        <strain evidence="3">W106-1 / CGMCC3.15140</strain>
    </source>
</reference>
<dbReference type="InterPro" id="IPR036869">
    <property type="entry name" value="J_dom_sf"/>
</dbReference>
<evidence type="ECO:0000313" key="2">
    <source>
        <dbReference type="EMBL" id="ETS83067.1"/>
    </source>
</evidence>
<dbReference type="KEGG" id="pfy:PFICI_04943"/>
<dbReference type="PROSITE" id="PS50076">
    <property type="entry name" value="DNAJ_2"/>
    <property type="match status" value="1"/>
</dbReference>
<dbReference type="FunCoup" id="W3XC95">
    <property type="interactions" value="11"/>
</dbReference>
<gene>
    <name evidence="2" type="ORF">PFICI_04943</name>
</gene>
<dbReference type="OMA" id="PARNATW"/>
<accession>W3XC95</accession>
<sequence length="262" mass="30521">MFYSKLPAGLKSIASRRYATVRDQQNSSRTGEKYDHILTSWPNGSHITPYDILEQPKDQLYNKRRFYQLVMVYHPDRWQYTSYHGVSKAARVERYRLIIEADKILSNPVKRKAYDERGVGWGLGSPADHGSNRTGFREHESHHKAHMYRHQQGHDAKRNATWEDWEQWRDPRKRYESSQRQAVIICNRSFGLVLLLLAMIGGCGQLARMDHLTTEIARQRDRNHGDLCDQLLEAESRRAIANRAELVQAFLVRRAAASFDGQ</sequence>
<organism evidence="2 3">
    <name type="scientific">Pestalotiopsis fici (strain W106-1 / CGMCC3.15140)</name>
    <dbReference type="NCBI Taxonomy" id="1229662"/>
    <lineage>
        <taxon>Eukaryota</taxon>
        <taxon>Fungi</taxon>
        <taxon>Dikarya</taxon>
        <taxon>Ascomycota</taxon>
        <taxon>Pezizomycotina</taxon>
        <taxon>Sordariomycetes</taxon>
        <taxon>Xylariomycetidae</taxon>
        <taxon>Amphisphaeriales</taxon>
        <taxon>Sporocadaceae</taxon>
        <taxon>Pestalotiopsis</taxon>
    </lineage>
</organism>
<dbReference type="Proteomes" id="UP000030651">
    <property type="component" value="Unassembled WGS sequence"/>
</dbReference>
<evidence type="ECO:0000313" key="3">
    <source>
        <dbReference type="Proteomes" id="UP000030651"/>
    </source>
</evidence>
<proteinExistence type="predicted"/>
<dbReference type="SUPFAM" id="SSF46565">
    <property type="entry name" value="Chaperone J-domain"/>
    <property type="match status" value="1"/>
</dbReference>
<dbReference type="Pfam" id="PF00226">
    <property type="entry name" value="DnaJ"/>
    <property type="match status" value="1"/>
</dbReference>
<evidence type="ECO:0000259" key="1">
    <source>
        <dbReference type="PROSITE" id="PS50076"/>
    </source>
</evidence>
<dbReference type="EMBL" id="KI912111">
    <property type="protein sequence ID" value="ETS83067.1"/>
    <property type="molecule type" value="Genomic_DNA"/>
</dbReference>
<keyword evidence="3" id="KW-1185">Reference proteome</keyword>
<dbReference type="InParanoid" id="W3XC95"/>
<dbReference type="InterPro" id="IPR001623">
    <property type="entry name" value="DnaJ_domain"/>
</dbReference>
<protein>
    <recommendedName>
        <fullName evidence="1">J domain-containing protein</fullName>
    </recommendedName>
</protein>
<dbReference type="STRING" id="1229662.W3XC95"/>
<dbReference type="CDD" id="cd06257">
    <property type="entry name" value="DnaJ"/>
    <property type="match status" value="1"/>
</dbReference>
<dbReference type="OrthoDB" id="445556at2759"/>
<dbReference type="HOGENOM" id="CLU_063296_0_0_1"/>
<dbReference type="GeneID" id="19269956"/>
<dbReference type="AlphaFoldDB" id="W3XC95"/>